<organism evidence="1">
    <name type="scientific">Gibberella zeae</name>
    <name type="common">Wheat head blight fungus</name>
    <name type="synonym">Fusarium graminearum</name>
    <dbReference type="NCBI Taxonomy" id="5518"/>
    <lineage>
        <taxon>Eukaryota</taxon>
        <taxon>Fungi</taxon>
        <taxon>Dikarya</taxon>
        <taxon>Ascomycota</taxon>
        <taxon>Pezizomycotina</taxon>
        <taxon>Sordariomycetes</taxon>
        <taxon>Hypocreomycetidae</taxon>
        <taxon>Hypocreales</taxon>
        <taxon>Nectriaceae</taxon>
        <taxon>Fusarium</taxon>
    </lineage>
</organism>
<evidence type="ECO:0000313" key="1">
    <source>
        <dbReference type="EMBL" id="VIO52501.1"/>
    </source>
</evidence>
<dbReference type="AlphaFoldDB" id="A0A4E9E5Q4"/>
<gene>
    <name evidence="1" type="ORF">FUG_LOCUS34954</name>
</gene>
<sequence>MSPIATSKLLLLGTSVNYKIQPLRSLHSRDAGLFNCRVSLGEITEDSESKTERKFAMEALMSGDGALALLFGPARAKGRAMRVSKMVDFIVNAVG</sequence>
<proteinExistence type="predicted"/>
<reference evidence="1" key="1">
    <citation type="submission" date="2019-04" db="EMBL/GenBank/DDBJ databases">
        <authorList>
            <person name="Melise S."/>
            <person name="Noan J."/>
            <person name="Okalmin O."/>
        </authorList>
    </citation>
    <scope>NUCLEOTIDE SEQUENCE</scope>
    <source>
        <strain evidence="1">FN9</strain>
    </source>
</reference>
<accession>A0A4E9E5Q4</accession>
<dbReference type="EMBL" id="CAAKMV010000033">
    <property type="protein sequence ID" value="VIO52501.1"/>
    <property type="molecule type" value="Genomic_DNA"/>
</dbReference>
<protein>
    <submittedName>
        <fullName evidence="1">Uncharacterized protein</fullName>
    </submittedName>
</protein>
<name>A0A4E9E5Q4_GIBZA</name>